<evidence type="ECO:0000256" key="6">
    <source>
        <dbReference type="ARBA" id="ARBA00023146"/>
    </source>
</evidence>
<dbReference type="SMART" id="SM01016">
    <property type="entry name" value="Arg_tRNA_synt_N"/>
    <property type="match status" value="1"/>
</dbReference>
<dbReference type="InterPro" id="IPR001278">
    <property type="entry name" value="Arg-tRNA-ligase"/>
</dbReference>
<sequence length="549" mass="62770">MIFSKINNLIIEALNKLEIDISNFVVDKTKNIKFGDFYSNVCLVLSKQLKKNPLEIANLIKEQIKSDDFLEVSVQAPGFLNFKIKPTDHAQLLNSIYQQKNEFGNFTKKDLKINIEYVSANPTGFLHIAHAANAIYGDTLANLLNTYGYSVETEYYINDAGNQIDKLAMSVLVRYLQLFNQSIQLPSDAYHGNEINLVAEQLKAKYNDQFINATLNENECISDQEVNSLIKQFSIDFMLAEIKKDLASIITNIQTYTSELMIRNSGLIEKTLKKIEPYTYVLDNAKWLKTTLFGDDKDRVLVKSDGSYTYFTPDIAYHDYKFSHDNKTVDKLINIWGTDHLGYIARMKAAMQTLGHNPDDLIVVCAQVMKLTKNNEEFKLSKRSGQSLTIKELVEIIGADALRWFLGSSSMNSHVVIDVDLALSKSNNNPLYYVQYAHARANQVLNKQHLEFDFSADLLTDEKEKELLNQLHYFKHTIANAAQLYEPHKIATYLYDLAQLFHNYYANVKIHDQNNLAVSAQRYSLVWCVKQVIANGLAIMKIQPYDSMF</sequence>
<dbReference type="PANTHER" id="PTHR11956">
    <property type="entry name" value="ARGINYL-TRNA SYNTHETASE"/>
    <property type="match status" value="1"/>
</dbReference>
<keyword evidence="13" id="KW-1185">Reference proteome</keyword>
<protein>
    <recommendedName>
        <fullName evidence="8">Arginine--tRNA ligase</fullName>
        <ecNumber evidence="8">6.1.1.19</ecNumber>
    </recommendedName>
    <alternativeName>
        <fullName evidence="8">Arginyl-tRNA synthetase</fullName>
        <shortName evidence="8">ArgRS</shortName>
    </alternativeName>
</protein>
<keyword evidence="5 8" id="KW-0648">Protein biosynthesis</keyword>
<accession>A0A084F1G5</accession>
<comment type="caution">
    <text evidence="12">The sequence shown here is derived from an EMBL/GenBank/DDBJ whole genome shotgun (WGS) entry which is preliminary data.</text>
</comment>
<dbReference type="GO" id="GO:0006420">
    <property type="term" value="P:arginyl-tRNA aminoacylation"/>
    <property type="evidence" value="ECO:0007669"/>
    <property type="project" value="UniProtKB-UniRule"/>
</dbReference>
<comment type="similarity">
    <text evidence="1 8 9">Belongs to the class-I aminoacyl-tRNA synthetase family.</text>
</comment>
<dbReference type="Gene3D" id="1.10.730.10">
    <property type="entry name" value="Isoleucyl-tRNA Synthetase, Domain 1"/>
    <property type="match status" value="1"/>
</dbReference>
<dbReference type="PRINTS" id="PR01038">
    <property type="entry name" value="TRNASYNTHARG"/>
</dbReference>
<evidence type="ECO:0000259" key="10">
    <source>
        <dbReference type="SMART" id="SM00836"/>
    </source>
</evidence>
<dbReference type="OrthoDB" id="9805987at2"/>
<dbReference type="GO" id="GO:0005524">
    <property type="term" value="F:ATP binding"/>
    <property type="evidence" value="ECO:0007669"/>
    <property type="project" value="UniProtKB-UniRule"/>
</dbReference>
<feature type="short sequence motif" description="'HIGH' region" evidence="8">
    <location>
        <begin position="120"/>
        <end position="130"/>
    </location>
</feature>
<dbReference type="InterPro" id="IPR035684">
    <property type="entry name" value="ArgRS_core"/>
</dbReference>
<dbReference type="eggNOG" id="COG0018">
    <property type="taxonomic scope" value="Bacteria"/>
</dbReference>
<keyword evidence="3 8" id="KW-0547">Nucleotide-binding</keyword>
<evidence type="ECO:0000256" key="8">
    <source>
        <dbReference type="HAMAP-Rule" id="MF_00123"/>
    </source>
</evidence>
<organism evidence="12 13">
    <name type="scientific">Ureaplasma diversum NCTC 246</name>
    <dbReference type="NCBI Taxonomy" id="1188241"/>
    <lineage>
        <taxon>Bacteria</taxon>
        <taxon>Bacillati</taxon>
        <taxon>Mycoplasmatota</taxon>
        <taxon>Mycoplasmoidales</taxon>
        <taxon>Mycoplasmoidaceae</taxon>
        <taxon>Ureaplasma</taxon>
    </lineage>
</organism>
<dbReference type="Pfam" id="PF00750">
    <property type="entry name" value="tRNA-synt_1d"/>
    <property type="match status" value="1"/>
</dbReference>
<dbReference type="Gene3D" id="3.40.50.620">
    <property type="entry name" value="HUPs"/>
    <property type="match status" value="1"/>
</dbReference>
<reference evidence="12 13" key="1">
    <citation type="submission" date="2014-02" db="EMBL/GenBank/DDBJ databases">
        <title>Genome sequence of Ureaplasma diversum strain 246.</title>
        <authorList>
            <person name="Sirand-Pugnet P."/>
            <person name="Breton M."/>
            <person name="Dordet-Frisoni E."/>
            <person name="Baranowski E."/>
            <person name="Barre A."/>
            <person name="Couture C."/>
            <person name="Dupuy V."/>
            <person name="Gaurivaud P."/>
            <person name="Jacob D."/>
            <person name="Lemaitre C."/>
            <person name="Manso-Silvan L."/>
            <person name="Nikolski M."/>
            <person name="Nouvel L.-X."/>
            <person name="Poumarat F."/>
            <person name="Tardy F."/>
            <person name="Thebault P."/>
            <person name="Theil S."/>
            <person name="Citti C."/>
            <person name="Thiaucourt F."/>
            <person name="Blanchard A."/>
        </authorList>
    </citation>
    <scope>NUCLEOTIDE SEQUENCE [LARGE SCALE GENOMIC DNA]</scope>
    <source>
        <strain evidence="12 13">NCTC 246</strain>
    </source>
</reference>
<dbReference type="Proteomes" id="UP000028537">
    <property type="component" value="Unassembled WGS sequence"/>
</dbReference>
<keyword evidence="6 8" id="KW-0030">Aminoacyl-tRNA synthetase</keyword>
<dbReference type="RefSeq" id="WP_038101869.1">
    <property type="nucleotide sequence ID" value="NZ_JFDP01000017.1"/>
</dbReference>
<keyword evidence="4 8" id="KW-0067">ATP-binding</keyword>
<dbReference type="InterPro" id="IPR036695">
    <property type="entry name" value="Arg-tRNA-synth_N_sf"/>
</dbReference>
<dbReference type="EC" id="6.1.1.19" evidence="8"/>
<dbReference type="CDD" id="cd00671">
    <property type="entry name" value="ArgRS_core"/>
    <property type="match status" value="1"/>
</dbReference>
<dbReference type="AlphaFoldDB" id="A0A084F1G5"/>
<dbReference type="SUPFAM" id="SSF55190">
    <property type="entry name" value="Arginyl-tRNA synthetase (ArgRS), N-terminal 'additional' domain"/>
    <property type="match status" value="1"/>
</dbReference>
<feature type="domain" description="DALR anticodon binding" evidence="10">
    <location>
        <begin position="434"/>
        <end position="548"/>
    </location>
</feature>
<comment type="subcellular location">
    <subcellularLocation>
        <location evidence="8">Cytoplasm</location>
    </subcellularLocation>
</comment>
<evidence type="ECO:0000259" key="11">
    <source>
        <dbReference type="SMART" id="SM01016"/>
    </source>
</evidence>
<dbReference type="InterPro" id="IPR009080">
    <property type="entry name" value="tRNAsynth_Ia_anticodon-bd"/>
</dbReference>
<comment type="subunit">
    <text evidence="8">Monomer.</text>
</comment>
<dbReference type="GO" id="GO:0005737">
    <property type="term" value="C:cytoplasm"/>
    <property type="evidence" value="ECO:0007669"/>
    <property type="project" value="UniProtKB-SubCell"/>
</dbReference>
<dbReference type="HAMAP" id="MF_00123">
    <property type="entry name" value="Arg_tRNA_synth"/>
    <property type="match status" value="1"/>
</dbReference>
<evidence type="ECO:0000256" key="1">
    <source>
        <dbReference type="ARBA" id="ARBA00005594"/>
    </source>
</evidence>
<dbReference type="GO" id="GO:0004814">
    <property type="term" value="F:arginine-tRNA ligase activity"/>
    <property type="evidence" value="ECO:0007669"/>
    <property type="project" value="UniProtKB-UniRule"/>
</dbReference>
<dbReference type="Pfam" id="PF05746">
    <property type="entry name" value="DALR_1"/>
    <property type="match status" value="1"/>
</dbReference>
<evidence type="ECO:0000256" key="5">
    <source>
        <dbReference type="ARBA" id="ARBA00022917"/>
    </source>
</evidence>
<dbReference type="Pfam" id="PF03485">
    <property type="entry name" value="Arg_tRNA_synt_N"/>
    <property type="match status" value="1"/>
</dbReference>
<evidence type="ECO:0000256" key="2">
    <source>
        <dbReference type="ARBA" id="ARBA00022598"/>
    </source>
</evidence>
<evidence type="ECO:0000256" key="7">
    <source>
        <dbReference type="ARBA" id="ARBA00049339"/>
    </source>
</evidence>
<comment type="catalytic activity">
    <reaction evidence="7 8">
        <text>tRNA(Arg) + L-arginine + ATP = L-arginyl-tRNA(Arg) + AMP + diphosphate</text>
        <dbReference type="Rhea" id="RHEA:20301"/>
        <dbReference type="Rhea" id="RHEA-COMP:9658"/>
        <dbReference type="Rhea" id="RHEA-COMP:9673"/>
        <dbReference type="ChEBI" id="CHEBI:30616"/>
        <dbReference type="ChEBI" id="CHEBI:32682"/>
        <dbReference type="ChEBI" id="CHEBI:33019"/>
        <dbReference type="ChEBI" id="CHEBI:78442"/>
        <dbReference type="ChEBI" id="CHEBI:78513"/>
        <dbReference type="ChEBI" id="CHEBI:456215"/>
        <dbReference type="EC" id="6.1.1.19"/>
    </reaction>
</comment>
<feature type="domain" description="Arginyl tRNA synthetase N-terminal" evidence="11">
    <location>
        <begin position="4"/>
        <end position="84"/>
    </location>
</feature>
<proteinExistence type="inferred from homology"/>
<dbReference type="PANTHER" id="PTHR11956:SF5">
    <property type="entry name" value="ARGININE--TRNA LIGASE, CYTOPLASMIC"/>
    <property type="match status" value="1"/>
</dbReference>
<evidence type="ECO:0000313" key="13">
    <source>
        <dbReference type="Proteomes" id="UP000028537"/>
    </source>
</evidence>
<dbReference type="SUPFAM" id="SSF47323">
    <property type="entry name" value="Anticodon-binding domain of a subclass of class I aminoacyl-tRNA synthetases"/>
    <property type="match status" value="1"/>
</dbReference>
<dbReference type="NCBIfam" id="TIGR00456">
    <property type="entry name" value="argS"/>
    <property type="match status" value="1"/>
</dbReference>
<dbReference type="InterPro" id="IPR005148">
    <property type="entry name" value="Arg-tRNA-synth_N"/>
</dbReference>
<evidence type="ECO:0000256" key="9">
    <source>
        <dbReference type="RuleBase" id="RU363038"/>
    </source>
</evidence>
<dbReference type="SUPFAM" id="SSF52374">
    <property type="entry name" value="Nucleotidylyl transferase"/>
    <property type="match status" value="1"/>
</dbReference>
<evidence type="ECO:0000313" key="12">
    <source>
        <dbReference type="EMBL" id="KEZ24057.1"/>
    </source>
</evidence>
<dbReference type="SMART" id="SM00836">
    <property type="entry name" value="DALR_1"/>
    <property type="match status" value="1"/>
</dbReference>
<dbReference type="EMBL" id="JFDP01000017">
    <property type="protein sequence ID" value="KEZ24057.1"/>
    <property type="molecule type" value="Genomic_DNA"/>
</dbReference>
<dbReference type="InterPro" id="IPR008909">
    <property type="entry name" value="DALR_anticod-bd"/>
</dbReference>
<dbReference type="InterPro" id="IPR014729">
    <property type="entry name" value="Rossmann-like_a/b/a_fold"/>
</dbReference>
<name>A0A084F1G5_9BACT</name>
<dbReference type="Gene3D" id="3.30.1360.70">
    <property type="entry name" value="Arginyl tRNA synthetase N-terminal domain"/>
    <property type="match status" value="1"/>
</dbReference>
<keyword evidence="2 8" id="KW-0436">Ligase</keyword>
<keyword evidence="8" id="KW-0963">Cytoplasm</keyword>
<gene>
    <name evidence="8 12" type="primary">argS</name>
    <name evidence="12" type="ORF">UDIV_1190</name>
</gene>
<evidence type="ECO:0000256" key="4">
    <source>
        <dbReference type="ARBA" id="ARBA00022840"/>
    </source>
</evidence>
<evidence type="ECO:0000256" key="3">
    <source>
        <dbReference type="ARBA" id="ARBA00022741"/>
    </source>
</evidence>